<dbReference type="EMBL" id="BASZ01000005">
    <property type="protein sequence ID" value="GAD49408.1"/>
    <property type="molecule type" value="Genomic_DNA"/>
</dbReference>
<dbReference type="InterPro" id="IPR005586">
    <property type="entry name" value="ABC_trans_aux"/>
</dbReference>
<dbReference type="Proteomes" id="UP000016568">
    <property type="component" value="Unassembled WGS sequence"/>
</dbReference>
<sequence length="218" mass="22961">MTGEQAMIENSRETRMALAGGRGLLRRTGAMGAMAALLALTGCISLGGKVPDQLLTLSPAVTASAGSATSGNFNNAIAVLDPGTPRELDAQRIPVQIDDTQIAYLQNATWVEKPARLFRDLLSETIRAKGDRLVIGGADEQYAAATKLTGQLLMMGYDARSQSVVIRYEAVLARPGGDIRTRRFESVVPGIGPTADQVGPALNRAANDVAAQVAQWIG</sequence>
<organism evidence="2 3">
    <name type="scientific">Caenibius tardaugens NBRC 16725</name>
    <dbReference type="NCBI Taxonomy" id="1219035"/>
    <lineage>
        <taxon>Bacteria</taxon>
        <taxon>Pseudomonadati</taxon>
        <taxon>Pseudomonadota</taxon>
        <taxon>Alphaproteobacteria</taxon>
        <taxon>Sphingomonadales</taxon>
        <taxon>Erythrobacteraceae</taxon>
        <taxon>Caenibius</taxon>
    </lineage>
</organism>
<comment type="caution">
    <text evidence="2">The sequence shown here is derived from an EMBL/GenBank/DDBJ whole genome shotgun (WGS) entry which is preliminary data.</text>
</comment>
<evidence type="ECO:0000313" key="2">
    <source>
        <dbReference type="EMBL" id="GAD49408.1"/>
    </source>
</evidence>
<feature type="domain" description="ABC-type transport auxiliary lipoprotein component" evidence="1">
    <location>
        <begin position="56"/>
        <end position="214"/>
    </location>
</feature>
<keyword evidence="3" id="KW-1185">Reference proteome</keyword>
<dbReference type="eggNOG" id="COG3218">
    <property type="taxonomic scope" value="Bacteria"/>
</dbReference>
<dbReference type="SUPFAM" id="SSF159594">
    <property type="entry name" value="XCC0632-like"/>
    <property type="match status" value="1"/>
</dbReference>
<accession>U3A3T4</accession>
<gene>
    <name evidence="2" type="ORF">NT2_05_03290</name>
</gene>
<dbReference type="AlphaFoldDB" id="U3A3T4"/>
<dbReference type="Gene3D" id="3.40.50.10610">
    <property type="entry name" value="ABC-type transport auxiliary lipoprotein component"/>
    <property type="match status" value="1"/>
</dbReference>
<protein>
    <submittedName>
        <fullName evidence="2">Putative ABC transporter auxiliary protein</fullName>
    </submittedName>
</protein>
<evidence type="ECO:0000259" key="1">
    <source>
        <dbReference type="Pfam" id="PF03886"/>
    </source>
</evidence>
<proteinExistence type="predicted"/>
<dbReference type="RefSeq" id="WP_021690314.1">
    <property type="nucleotide sequence ID" value="NZ_BASZ01000005.1"/>
</dbReference>
<evidence type="ECO:0000313" key="3">
    <source>
        <dbReference type="Proteomes" id="UP000016568"/>
    </source>
</evidence>
<reference evidence="2 3" key="1">
    <citation type="submission" date="2013-09" db="EMBL/GenBank/DDBJ databases">
        <title>Whole genome shotgun sequence of Novosphingobium tardaugens NBRC 16725.</title>
        <authorList>
            <person name="Isaki S."/>
            <person name="Hosoyama A."/>
            <person name="Tsuchikane K."/>
            <person name="Katsumata H."/>
            <person name="Ando Y."/>
            <person name="Yamazaki S."/>
            <person name="Fujita N."/>
        </authorList>
    </citation>
    <scope>NUCLEOTIDE SEQUENCE [LARGE SCALE GENOMIC DNA]</scope>
    <source>
        <strain evidence="2 3">NBRC 16725</strain>
    </source>
</reference>
<dbReference type="Pfam" id="PF03886">
    <property type="entry name" value="ABC_trans_aux"/>
    <property type="match status" value="1"/>
</dbReference>
<name>U3A3T4_9SPHN</name>